<dbReference type="Pfam" id="PF01841">
    <property type="entry name" value="Transglut_core"/>
    <property type="match status" value="1"/>
</dbReference>
<dbReference type="Proteomes" id="UP000285301">
    <property type="component" value="Unassembled WGS sequence"/>
</dbReference>
<feature type="domain" description="Transglutaminase-like" evidence="1">
    <location>
        <begin position="145"/>
        <end position="240"/>
    </location>
</feature>
<dbReference type="EMBL" id="NCKU01013874">
    <property type="protein sequence ID" value="RWR99715.1"/>
    <property type="molecule type" value="Genomic_DNA"/>
</dbReference>
<dbReference type="InterPro" id="IPR002931">
    <property type="entry name" value="Transglutaminase-like"/>
</dbReference>
<comment type="caution">
    <text evidence="2">The sequence shown here is derived from an EMBL/GenBank/DDBJ whole genome shotgun (WGS) entry which is preliminary data.</text>
</comment>
<feature type="non-terminal residue" evidence="2">
    <location>
        <position position="298"/>
    </location>
</feature>
<dbReference type="InterPro" id="IPR050779">
    <property type="entry name" value="Transglutaminase"/>
</dbReference>
<name>A0A3S3RGV2_9ACAR</name>
<dbReference type="Gene3D" id="3.90.260.10">
    <property type="entry name" value="Transglutaminase-like"/>
    <property type="match status" value="1"/>
</dbReference>
<dbReference type="AlphaFoldDB" id="A0A3S3RGV2"/>
<dbReference type="PANTHER" id="PTHR11590:SF40">
    <property type="entry name" value="HEMOCYTE PROTEIN-GLUTAMINE GAMMA-GLUTAMYLTRANSFERASE-LIKE PROTEIN"/>
    <property type="match status" value="1"/>
</dbReference>
<keyword evidence="2" id="KW-0808">Transferase</keyword>
<dbReference type="SMART" id="SM00460">
    <property type="entry name" value="TGc"/>
    <property type="match status" value="1"/>
</dbReference>
<gene>
    <name evidence="2" type="ORF">B4U79_04397</name>
</gene>
<organism evidence="2 3">
    <name type="scientific">Dinothrombium tinctorium</name>
    <dbReference type="NCBI Taxonomy" id="1965070"/>
    <lineage>
        <taxon>Eukaryota</taxon>
        <taxon>Metazoa</taxon>
        <taxon>Ecdysozoa</taxon>
        <taxon>Arthropoda</taxon>
        <taxon>Chelicerata</taxon>
        <taxon>Arachnida</taxon>
        <taxon>Acari</taxon>
        <taxon>Acariformes</taxon>
        <taxon>Trombidiformes</taxon>
        <taxon>Prostigmata</taxon>
        <taxon>Anystina</taxon>
        <taxon>Parasitengona</taxon>
        <taxon>Trombidioidea</taxon>
        <taxon>Trombidiidae</taxon>
        <taxon>Dinothrombium</taxon>
    </lineage>
</organism>
<dbReference type="SUPFAM" id="SSF54001">
    <property type="entry name" value="Cysteine proteinases"/>
    <property type="match status" value="1"/>
</dbReference>
<dbReference type="GO" id="GO:0003810">
    <property type="term" value="F:protein-glutamine gamma-glutamyltransferase activity"/>
    <property type="evidence" value="ECO:0007669"/>
    <property type="project" value="TreeGrafter"/>
</dbReference>
<evidence type="ECO:0000313" key="3">
    <source>
        <dbReference type="Proteomes" id="UP000285301"/>
    </source>
</evidence>
<keyword evidence="3" id="KW-1185">Reference proteome</keyword>
<reference evidence="2 3" key="1">
    <citation type="journal article" date="2018" name="Gigascience">
        <title>Genomes of trombidid mites reveal novel predicted allergens and laterally-transferred genes associated with secondary metabolism.</title>
        <authorList>
            <person name="Dong X."/>
            <person name="Chaisiri K."/>
            <person name="Xia D."/>
            <person name="Armstrong S.D."/>
            <person name="Fang Y."/>
            <person name="Donnelly M.J."/>
            <person name="Kadowaki T."/>
            <person name="McGarry J.W."/>
            <person name="Darby A.C."/>
            <person name="Makepeace B.L."/>
        </authorList>
    </citation>
    <scope>NUCLEOTIDE SEQUENCE [LARGE SCALE GENOMIC DNA]</scope>
    <source>
        <strain evidence="2">UoL-WK</strain>
    </source>
</reference>
<dbReference type="InterPro" id="IPR036985">
    <property type="entry name" value="Transglutaminase-like_sf"/>
</dbReference>
<evidence type="ECO:0000259" key="1">
    <source>
        <dbReference type="SMART" id="SM00460"/>
    </source>
</evidence>
<dbReference type="OrthoDB" id="437511at2759"/>
<dbReference type="PANTHER" id="PTHR11590">
    <property type="entry name" value="PROTEIN-GLUTAMINE GAMMA-GLUTAMYLTRANSFERASE"/>
    <property type="match status" value="1"/>
</dbReference>
<sequence>MEVELLDSLLVLFNPWSKDHGVYMENSNFLNNYILNEEGNILGGTFSKKRLIPWHYSQPSLIPAMKLFLSWLPLTPEQRADPVLMAREVTSMVNNNGQNNSVLVGRWDGNYGDYRASDGHLIKANRPSYWDGSAEILERFLSDPKNPVLYGQCWVFAGLSNTIFRFLGILSRAVTAYDSDDDNMPFDLYLSQYIPNAKVKHKRMIEEIQWNFHVWNEIWMKRPDLGTNKYDGWQATDATPQVLINKIHNVGPVPVKAILNADLNLKKYWEDAIFVYAEVNADVKLYDSNGFLRFIDKT</sequence>
<protein>
    <submittedName>
        <fullName evidence="2">Hemocyte protein-glutamine gamma-glutamyltransferase-like protein</fullName>
    </submittedName>
</protein>
<proteinExistence type="predicted"/>
<dbReference type="InterPro" id="IPR038765">
    <property type="entry name" value="Papain-like_cys_pep_sf"/>
</dbReference>
<accession>A0A3S3RGV2</accession>
<evidence type="ECO:0000313" key="2">
    <source>
        <dbReference type="EMBL" id="RWR99715.1"/>
    </source>
</evidence>